<evidence type="ECO:0000259" key="7">
    <source>
        <dbReference type="PROSITE" id="PS50097"/>
    </source>
</evidence>
<dbReference type="SMART" id="SM00061">
    <property type="entry name" value="MATH"/>
    <property type="match status" value="1"/>
</dbReference>
<dbReference type="SMART" id="SM00212">
    <property type="entry name" value="UBCc"/>
    <property type="match status" value="1"/>
</dbReference>
<dbReference type="Gene3D" id="3.10.110.10">
    <property type="entry name" value="Ubiquitin Conjugating Enzyme"/>
    <property type="match status" value="1"/>
</dbReference>
<dbReference type="Gene3D" id="6.20.250.50">
    <property type="match status" value="1"/>
</dbReference>
<dbReference type="FunFam" id="3.30.710.10:FF:000008">
    <property type="entry name" value="Speckle-type POZ protein-like a"/>
    <property type="match status" value="1"/>
</dbReference>
<feature type="domain" description="MATH" evidence="9">
    <location>
        <begin position="1131"/>
        <end position="1261"/>
    </location>
</feature>
<dbReference type="InterPro" id="IPR011333">
    <property type="entry name" value="SKP1/BTB/POZ_sf"/>
</dbReference>
<feature type="compositionally biased region" description="Polar residues" evidence="6">
    <location>
        <begin position="243"/>
        <end position="254"/>
    </location>
</feature>
<dbReference type="Gene3D" id="3.30.710.10">
    <property type="entry name" value="Potassium Channel Kv1.1, Chain A"/>
    <property type="match status" value="1"/>
</dbReference>
<feature type="region of interest" description="Disordered" evidence="6">
    <location>
        <begin position="545"/>
        <end position="576"/>
    </location>
</feature>
<keyword evidence="5" id="KW-0539">Nucleus</keyword>
<reference evidence="11" key="1">
    <citation type="submission" date="2022-11" db="UniProtKB">
        <authorList>
            <consortium name="WormBaseParasite"/>
        </authorList>
    </citation>
    <scope>IDENTIFICATION</scope>
</reference>
<dbReference type="SUPFAM" id="SSF54495">
    <property type="entry name" value="UBC-like"/>
    <property type="match status" value="1"/>
</dbReference>
<evidence type="ECO:0000313" key="10">
    <source>
        <dbReference type="Proteomes" id="UP000887566"/>
    </source>
</evidence>
<dbReference type="SUPFAM" id="SSF54695">
    <property type="entry name" value="POZ domain"/>
    <property type="match status" value="1"/>
</dbReference>
<feature type="compositionally biased region" description="Acidic residues" evidence="6">
    <location>
        <begin position="548"/>
        <end position="558"/>
    </location>
</feature>
<dbReference type="Proteomes" id="UP000887566">
    <property type="component" value="Unplaced"/>
</dbReference>
<dbReference type="FunFam" id="2.60.210.10:FF:000028">
    <property type="entry name" value="Speckle-type POZ protein-like"/>
    <property type="match status" value="1"/>
</dbReference>
<evidence type="ECO:0000256" key="5">
    <source>
        <dbReference type="ARBA" id="ARBA00023242"/>
    </source>
</evidence>
<evidence type="ECO:0000256" key="4">
    <source>
        <dbReference type="ARBA" id="ARBA00022786"/>
    </source>
</evidence>
<feature type="region of interest" description="Disordered" evidence="6">
    <location>
        <begin position="1046"/>
        <end position="1083"/>
    </location>
</feature>
<evidence type="ECO:0000256" key="6">
    <source>
        <dbReference type="SAM" id="MobiDB-lite"/>
    </source>
</evidence>
<feature type="compositionally biased region" description="Low complexity" evidence="6">
    <location>
        <begin position="1062"/>
        <end position="1075"/>
    </location>
</feature>
<dbReference type="InterPro" id="IPR000210">
    <property type="entry name" value="BTB/POZ_dom"/>
</dbReference>
<proteinExistence type="inferred from homology"/>
<comment type="similarity">
    <text evidence="3">Belongs to the Tdpoz family.</text>
</comment>
<dbReference type="Gene3D" id="6.10.250.3030">
    <property type="match status" value="1"/>
</dbReference>
<comment type="pathway">
    <text evidence="2">Protein modification; protein ubiquitination.</text>
</comment>
<dbReference type="InterPro" id="IPR000608">
    <property type="entry name" value="UBC"/>
</dbReference>
<dbReference type="InterPro" id="IPR057734">
    <property type="entry name" value="UBE2O-like_SH3-C"/>
</dbReference>
<dbReference type="InterPro" id="IPR002083">
    <property type="entry name" value="MATH/TRAF_dom"/>
</dbReference>
<evidence type="ECO:0000259" key="8">
    <source>
        <dbReference type="PROSITE" id="PS50127"/>
    </source>
</evidence>
<evidence type="ECO:0000313" key="11">
    <source>
        <dbReference type="WBParaSite" id="PSAMB.scaffold92size81367.g1792.t1"/>
    </source>
</evidence>
<protein>
    <submittedName>
        <fullName evidence="11">Uncharacterized protein</fullName>
    </submittedName>
</protein>
<evidence type="ECO:0000256" key="3">
    <source>
        <dbReference type="ARBA" id="ARBA00010846"/>
    </source>
</evidence>
<dbReference type="SUPFAM" id="SSF49599">
    <property type="entry name" value="TRAF domain-like"/>
    <property type="match status" value="1"/>
</dbReference>
<feature type="compositionally biased region" description="Polar residues" evidence="6">
    <location>
        <begin position="291"/>
        <end position="300"/>
    </location>
</feature>
<dbReference type="Pfam" id="PF23043">
    <property type="entry name" value="SH3-B_UBE2O"/>
    <property type="match status" value="1"/>
</dbReference>
<dbReference type="PROSITE" id="PS50144">
    <property type="entry name" value="MATH"/>
    <property type="match status" value="1"/>
</dbReference>
<dbReference type="GO" id="GO:0005634">
    <property type="term" value="C:nucleus"/>
    <property type="evidence" value="ECO:0007669"/>
    <property type="project" value="UniProtKB-SubCell"/>
</dbReference>
<dbReference type="Pfam" id="PF00651">
    <property type="entry name" value="BTB"/>
    <property type="match status" value="1"/>
</dbReference>
<name>A0A914XS73_9BILA</name>
<dbReference type="WBParaSite" id="PSAMB.scaffold92size81367.g1792.t1">
    <property type="protein sequence ID" value="PSAMB.scaffold92size81367.g1792.t1"/>
    <property type="gene ID" value="PSAMB.scaffold92size81367.g1792"/>
</dbReference>
<evidence type="ECO:0000259" key="9">
    <source>
        <dbReference type="PROSITE" id="PS50144"/>
    </source>
</evidence>
<dbReference type="InterPro" id="IPR008974">
    <property type="entry name" value="TRAF-like"/>
</dbReference>
<dbReference type="InterPro" id="IPR057733">
    <property type="entry name" value="UBE2O-like_SH3-B"/>
</dbReference>
<evidence type="ECO:0000256" key="1">
    <source>
        <dbReference type="ARBA" id="ARBA00004123"/>
    </source>
</evidence>
<dbReference type="SMART" id="SM00225">
    <property type="entry name" value="BTB"/>
    <property type="match status" value="1"/>
</dbReference>
<dbReference type="Pfam" id="PF22486">
    <property type="entry name" value="MATH_2"/>
    <property type="match status" value="1"/>
</dbReference>
<dbReference type="Pfam" id="PF23046">
    <property type="entry name" value="tSH3-B_UBE2O"/>
    <property type="match status" value="1"/>
</dbReference>
<comment type="subcellular location">
    <subcellularLocation>
        <location evidence="1">Nucleus</location>
    </subcellularLocation>
</comment>
<dbReference type="GO" id="GO:0043161">
    <property type="term" value="P:proteasome-mediated ubiquitin-dependent protein catabolic process"/>
    <property type="evidence" value="ECO:0007669"/>
    <property type="project" value="UniProtKB-ARBA"/>
</dbReference>
<dbReference type="Pfam" id="PF24570">
    <property type="entry name" value="BACK_BPM_SPOP"/>
    <property type="match status" value="1"/>
</dbReference>
<feature type="domain" description="UBC core" evidence="8">
    <location>
        <begin position="720"/>
        <end position="880"/>
    </location>
</feature>
<accession>A0A914XS73</accession>
<dbReference type="Gene3D" id="2.60.210.10">
    <property type="entry name" value="Apoptosis, Tumor Necrosis Factor Receptor Associated Protein 2, Chain A"/>
    <property type="match status" value="1"/>
</dbReference>
<dbReference type="PROSITE" id="PS50127">
    <property type="entry name" value="UBC_2"/>
    <property type="match status" value="1"/>
</dbReference>
<dbReference type="Pfam" id="PF23044">
    <property type="entry name" value="SH3-C_UBE2O"/>
    <property type="match status" value="1"/>
</dbReference>
<dbReference type="CDD" id="cd03774">
    <property type="entry name" value="MATH_SPOP"/>
    <property type="match status" value="1"/>
</dbReference>
<dbReference type="CDD" id="cd23837">
    <property type="entry name" value="UBCc_UBE2O"/>
    <property type="match status" value="1"/>
</dbReference>
<keyword evidence="4" id="KW-0833">Ubl conjugation pathway</keyword>
<evidence type="ECO:0000256" key="2">
    <source>
        <dbReference type="ARBA" id="ARBA00004906"/>
    </source>
</evidence>
<sequence length="1480" mass="162277">DFDRIKFVTEYGAGAEESTKILYDSWVGNVEECVDRLLLTSAKGYKCWIQDSDPNQLWPEAYVDQGSVYDSTQWYAKQSVIVSYSTLRSVKWVIGHAPPAAVRRRFELKRNSDATMRFVVEKVELDTITVRWQVCLKASGDLTPPKRTLSGDDLKKIVKLDHFEHQSAQVGDRVYVSRRENDTIVRRCEWQTKLAKSFRNQASTLNDTSSAAKAALSTSSPASSTPVAQHAAAAATAESQSAMDSESSVETGATGSDCFMTASEGNSFDAGQPSTSPDKAHSHRAALESVGSASSRHQSLASRVRRTLALRGGRRASFAQSRRLVRPRASLKRKASVEGRASTVRELDGAPKVGEMFVGEIVMQKSRLDVLWLDGTTETDICSTELIFSDFDLDQHDFVPGSIVSMKEDPSVNDKEMGVVTKIDVNERLATVNWYSLAENGKDEPTFARTEQTSLFDLENHAHYRLVTPGLLVMRVGGPRVDDPNILAKIGQVRAVAPELGKEFVKWFDGSEEAVWPTELSSVFMDGGDDESHRSDEDDIEAMMVDDGSGEDDEEDDSWQSVSDDGGEGGDDRFNLFPIDVTPSLASLFGGNPELSAAEEDFRRKCVEALQRIRSIATSSTHTPLPAATTQASGGTLQSTTASAAQPNQLGEQKGAASASVVSSSETVTSSTPVAAAAASACEESSTGGDSVAQFEMLESCPSDHHYLNETFDATKCTRHFMRAVNEELKLLQSSLPSGIFMKAFENRMDLFSCLMTGPADTPYANGLFCFDIRLPQDYPIEPPMVYYRSYSTEQLNPNLYLDGKVCVSLLGTWSGKGSERWNPGSSLLQVFVSIQGLILNGEPYFNEAGYESRRALPESVEKSRRYNEMALIRSVENVTSMAKNPPAMFVKEVGRHVHDRAASLIDQVESWLDGSVPCLFPLQPVSEGCKVPPSSVPTRSYVLVVDRPRPPVTVRPAIVSGGEHVGLVDILDSITLNRSAAVRTLAAENALTSGALDDDAAARRPPSPDRAVNARACVCVPLPRRALAPSVALSVRRPHSLATMDVGNAQPGPAGPPPPAVVMDQQQHGHAAAAAPPPPGHAVAGQDHLVSGGLGMGVMRAASPSSMPGTSDSQMPVAENWCYTQVKVIKFSYMWTINNFSFCREEMGEVLKSSTFSAGNNDKLKWCLRINPKGLDEESKDYLSLYLLLVQCNKSEVRAKFKFSILNAKREETKAMESQRAYRFVQGKDWGFKKFIRRDFLLDESNGLLPEDKLTIFCEVSVVADTVNITGQSNLTHFKVPECRLSEDLAQLFENQAFSDCMLVCNGREFGVHKALLAARSPVFSAMFEHEMREAQSDRVDVTDVDPDVMKEMLRFMYTGNAPNLDKMADDLLAAADKYQLDRLKVMCEQALCQGLTNENACDTLILADLHSAEQLKAQAVDFINIHANEVMDTQGWKSLVRDHPPLLAEVFRALATQQTPPLMMCGPPRKRLKQCSTP</sequence>
<organism evidence="10 11">
    <name type="scientific">Plectus sambesii</name>
    <dbReference type="NCBI Taxonomy" id="2011161"/>
    <lineage>
        <taxon>Eukaryota</taxon>
        <taxon>Metazoa</taxon>
        <taxon>Ecdysozoa</taxon>
        <taxon>Nematoda</taxon>
        <taxon>Chromadorea</taxon>
        <taxon>Plectida</taxon>
        <taxon>Plectina</taxon>
        <taxon>Plectoidea</taxon>
        <taxon>Plectidae</taxon>
        <taxon>Plectus</taxon>
    </lineage>
</organism>
<feature type="region of interest" description="Disordered" evidence="6">
    <location>
        <begin position="618"/>
        <end position="658"/>
    </location>
</feature>
<dbReference type="PANTHER" id="PTHR24413">
    <property type="entry name" value="SPECKLE-TYPE POZ PROTEIN"/>
    <property type="match status" value="1"/>
</dbReference>
<dbReference type="InterPro" id="IPR016135">
    <property type="entry name" value="UBQ-conjugating_enzyme/RWD"/>
</dbReference>
<dbReference type="PROSITE" id="PS50097">
    <property type="entry name" value="BTB"/>
    <property type="match status" value="1"/>
</dbReference>
<feature type="domain" description="BTB" evidence="7">
    <location>
        <begin position="1300"/>
        <end position="1362"/>
    </location>
</feature>
<dbReference type="InterPro" id="IPR057735">
    <property type="entry name" value="UBE2O-like_tSH3-B"/>
</dbReference>
<feature type="region of interest" description="Disordered" evidence="6">
    <location>
        <begin position="216"/>
        <end position="300"/>
    </location>
</feature>
<feature type="compositionally biased region" description="Low complexity" evidence="6">
    <location>
        <begin position="216"/>
        <end position="242"/>
    </location>
</feature>
<feature type="compositionally biased region" description="Polar residues" evidence="6">
    <location>
        <begin position="618"/>
        <end position="651"/>
    </location>
</feature>
<dbReference type="Pfam" id="PF00179">
    <property type="entry name" value="UQ_con"/>
    <property type="match status" value="1"/>
</dbReference>
<keyword evidence="10" id="KW-1185">Reference proteome</keyword>
<dbReference type="InterPro" id="IPR056423">
    <property type="entry name" value="BACK_BPM_SPOP"/>
</dbReference>